<dbReference type="PANTHER" id="PTHR30086">
    <property type="entry name" value="ARGININE EXPORTER PROTEIN ARGO"/>
    <property type="match status" value="1"/>
</dbReference>
<keyword evidence="2" id="KW-1003">Cell membrane</keyword>
<dbReference type="InterPro" id="IPR001123">
    <property type="entry name" value="LeuE-type"/>
</dbReference>
<evidence type="ECO:0000256" key="3">
    <source>
        <dbReference type="ARBA" id="ARBA00022692"/>
    </source>
</evidence>
<feature type="transmembrane region" description="Helical" evidence="6">
    <location>
        <begin position="6"/>
        <end position="27"/>
    </location>
</feature>
<name>A0A381UTE5_9ZZZZ</name>
<dbReference type="GO" id="GO:0015171">
    <property type="term" value="F:amino acid transmembrane transporter activity"/>
    <property type="evidence" value="ECO:0007669"/>
    <property type="project" value="TreeGrafter"/>
</dbReference>
<protein>
    <recommendedName>
        <fullName evidence="8">Lysine transporter LysE</fullName>
    </recommendedName>
</protein>
<sequence length="207" mass="23430">MDTILISFSIASFFLALAPGPDNFFVLTFSAKYGRTLGVLTVLGLVSGCFIHTSLVAFGVSALIINNSFLLSVLKYIGAIYLLFVAIKVYKSDNEINDFKDPKYEVNKFKVFINGFLMNILNPKVLIFFLAFFPTFIFSDSISPVIQFYILGGIFMLITFVVFTSIAFFSSLIYKNFKKFRFYTELLKWINIIVLISIAIIILLSEN</sequence>
<keyword evidence="5 6" id="KW-0472">Membrane</keyword>
<feature type="transmembrane region" description="Helical" evidence="6">
    <location>
        <begin position="149"/>
        <end position="174"/>
    </location>
</feature>
<dbReference type="EMBL" id="UINC01007105">
    <property type="protein sequence ID" value="SVA31435.1"/>
    <property type="molecule type" value="Genomic_DNA"/>
</dbReference>
<organism evidence="7">
    <name type="scientific">marine metagenome</name>
    <dbReference type="NCBI Taxonomy" id="408172"/>
    <lineage>
        <taxon>unclassified sequences</taxon>
        <taxon>metagenomes</taxon>
        <taxon>ecological metagenomes</taxon>
    </lineage>
</organism>
<dbReference type="PIRSF" id="PIRSF006324">
    <property type="entry name" value="LeuE"/>
    <property type="match status" value="1"/>
</dbReference>
<comment type="subcellular location">
    <subcellularLocation>
        <location evidence="1">Cell membrane</location>
        <topology evidence="1">Multi-pass membrane protein</topology>
    </subcellularLocation>
</comment>
<evidence type="ECO:0000256" key="4">
    <source>
        <dbReference type="ARBA" id="ARBA00022989"/>
    </source>
</evidence>
<feature type="transmembrane region" description="Helical" evidence="6">
    <location>
        <begin position="111"/>
        <end position="137"/>
    </location>
</feature>
<reference evidence="7" key="1">
    <citation type="submission" date="2018-05" db="EMBL/GenBank/DDBJ databases">
        <authorList>
            <person name="Lanie J.A."/>
            <person name="Ng W.-L."/>
            <person name="Kazmierczak K.M."/>
            <person name="Andrzejewski T.M."/>
            <person name="Davidsen T.M."/>
            <person name="Wayne K.J."/>
            <person name="Tettelin H."/>
            <person name="Glass J.I."/>
            <person name="Rusch D."/>
            <person name="Podicherti R."/>
            <person name="Tsui H.-C.T."/>
            <person name="Winkler M.E."/>
        </authorList>
    </citation>
    <scope>NUCLEOTIDE SEQUENCE</scope>
</reference>
<feature type="transmembrane region" description="Helical" evidence="6">
    <location>
        <begin position="39"/>
        <end position="63"/>
    </location>
</feature>
<gene>
    <name evidence="7" type="ORF">METZ01_LOCUS84289</name>
</gene>
<evidence type="ECO:0000313" key="7">
    <source>
        <dbReference type="EMBL" id="SVA31435.1"/>
    </source>
</evidence>
<dbReference type="PANTHER" id="PTHR30086:SF20">
    <property type="entry name" value="ARGININE EXPORTER PROTEIN ARGO-RELATED"/>
    <property type="match status" value="1"/>
</dbReference>
<feature type="transmembrane region" description="Helical" evidence="6">
    <location>
        <begin position="186"/>
        <end position="205"/>
    </location>
</feature>
<keyword evidence="3 6" id="KW-0812">Transmembrane</keyword>
<evidence type="ECO:0000256" key="1">
    <source>
        <dbReference type="ARBA" id="ARBA00004651"/>
    </source>
</evidence>
<evidence type="ECO:0000256" key="2">
    <source>
        <dbReference type="ARBA" id="ARBA00022475"/>
    </source>
</evidence>
<evidence type="ECO:0000256" key="6">
    <source>
        <dbReference type="SAM" id="Phobius"/>
    </source>
</evidence>
<keyword evidence="4 6" id="KW-1133">Transmembrane helix</keyword>
<evidence type="ECO:0000256" key="5">
    <source>
        <dbReference type="ARBA" id="ARBA00023136"/>
    </source>
</evidence>
<accession>A0A381UTE5</accession>
<dbReference type="GO" id="GO:0005886">
    <property type="term" value="C:plasma membrane"/>
    <property type="evidence" value="ECO:0007669"/>
    <property type="project" value="UniProtKB-SubCell"/>
</dbReference>
<evidence type="ECO:0008006" key="8">
    <source>
        <dbReference type="Google" id="ProtNLM"/>
    </source>
</evidence>
<proteinExistence type="predicted"/>
<dbReference type="AlphaFoldDB" id="A0A381UTE5"/>
<feature type="transmembrane region" description="Helical" evidence="6">
    <location>
        <begin position="69"/>
        <end position="90"/>
    </location>
</feature>
<dbReference type="Pfam" id="PF01810">
    <property type="entry name" value="LysE"/>
    <property type="match status" value="1"/>
</dbReference>